<gene>
    <name evidence="2" type="ORF">SPARVUS_LOCUS3489352</name>
</gene>
<keyword evidence="3" id="KW-1185">Reference proteome</keyword>
<evidence type="ECO:0000256" key="1">
    <source>
        <dbReference type="SAM" id="SignalP"/>
    </source>
</evidence>
<evidence type="ECO:0008006" key="4">
    <source>
        <dbReference type="Google" id="ProtNLM"/>
    </source>
</evidence>
<accession>A0ABN9BRH0</accession>
<dbReference type="Proteomes" id="UP001162483">
    <property type="component" value="Unassembled WGS sequence"/>
</dbReference>
<evidence type="ECO:0000313" key="3">
    <source>
        <dbReference type="Proteomes" id="UP001162483"/>
    </source>
</evidence>
<keyword evidence="1" id="KW-0732">Signal</keyword>
<dbReference type="EMBL" id="CATNWA010005590">
    <property type="protein sequence ID" value="CAI9550289.1"/>
    <property type="molecule type" value="Genomic_DNA"/>
</dbReference>
<proteinExistence type="predicted"/>
<feature type="signal peptide" evidence="1">
    <location>
        <begin position="1"/>
        <end position="21"/>
    </location>
</feature>
<organism evidence="2 3">
    <name type="scientific">Staurois parvus</name>
    <dbReference type="NCBI Taxonomy" id="386267"/>
    <lineage>
        <taxon>Eukaryota</taxon>
        <taxon>Metazoa</taxon>
        <taxon>Chordata</taxon>
        <taxon>Craniata</taxon>
        <taxon>Vertebrata</taxon>
        <taxon>Euteleostomi</taxon>
        <taxon>Amphibia</taxon>
        <taxon>Batrachia</taxon>
        <taxon>Anura</taxon>
        <taxon>Neobatrachia</taxon>
        <taxon>Ranoidea</taxon>
        <taxon>Ranidae</taxon>
        <taxon>Staurois</taxon>
    </lineage>
</organism>
<reference evidence="2" key="1">
    <citation type="submission" date="2023-05" db="EMBL/GenBank/DDBJ databases">
        <authorList>
            <person name="Stuckert A."/>
        </authorList>
    </citation>
    <scope>NUCLEOTIDE SEQUENCE</scope>
</reference>
<sequence>VPLSGLLTLLVCSIFCHRVLADYGPPIAAARPLFCHGPLYRLLMLLPSPESVMGPCTASHCCCLHRHTLPCATFRSPHTAAARPLICHRPYIPPPHAAARSRVSHGSLYGLPLLLSPSPHSAMCHFQVSSHCWWVPFCHRVAVWPPIAAASTATLWLQTLVLAP</sequence>
<feature type="non-terminal residue" evidence="2">
    <location>
        <position position="1"/>
    </location>
</feature>
<name>A0ABN9BRH0_9NEOB</name>
<protein>
    <recommendedName>
        <fullName evidence="4">Secreted protein</fullName>
    </recommendedName>
</protein>
<evidence type="ECO:0000313" key="2">
    <source>
        <dbReference type="EMBL" id="CAI9550289.1"/>
    </source>
</evidence>
<feature type="chain" id="PRO_5047241876" description="Secreted protein" evidence="1">
    <location>
        <begin position="22"/>
        <end position="164"/>
    </location>
</feature>
<comment type="caution">
    <text evidence="2">The sequence shown here is derived from an EMBL/GenBank/DDBJ whole genome shotgun (WGS) entry which is preliminary data.</text>
</comment>